<name>A0ABU1ZTH6_9BURK</name>
<organism evidence="2 3">
    <name type="scientific">Rhodoferax saidenbachensis</name>
    <dbReference type="NCBI Taxonomy" id="1484693"/>
    <lineage>
        <taxon>Bacteria</taxon>
        <taxon>Pseudomonadati</taxon>
        <taxon>Pseudomonadota</taxon>
        <taxon>Betaproteobacteria</taxon>
        <taxon>Burkholderiales</taxon>
        <taxon>Comamonadaceae</taxon>
        <taxon>Rhodoferax</taxon>
    </lineage>
</organism>
<dbReference type="Pfam" id="PF13590">
    <property type="entry name" value="DUF4136"/>
    <property type="match status" value="1"/>
</dbReference>
<dbReference type="RefSeq" id="WP_310345001.1">
    <property type="nucleotide sequence ID" value="NZ_JAVDXO010000009.1"/>
</dbReference>
<keyword evidence="3" id="KW-1185">Reference proteome</keyword>
<protein>
    <recommendedName>
        <fullName evidence="1">DUF4136 domain-containing protein</fullName>
    </recommendedName>
</protein>
<dbReference type="InterPro" id="IPR025411">
    <property type="entry name" value="DUF4136"/>
</dbReference>
<proteinExistence type="predicted"/>
<reference evidence="2 3" key="1">
    <citation type="submission" date="2023-07" db="EMBL/GenBank/DDBJ databases">
        <title>Sorghum-associated microbial communities from plants grown in Nebraska, USA.</title>
        <authorList>
            <person name="Schachtman D."/>
        </authorList>
    </citation>
    <scope>NUCLEOTIDE SEQUENCE [LARGE SCALE GENOMIC DNA]</scope>
    <source>
        <strain evidence="2 3">BE308</strain>
    </source>
</reference>
<evidence type="ECO:0000313" key="2">
    <source>
        <dbReference type="EMBL" id="MDR7308140.1"/>
    </source>
</evidence>
<evidence type="ECO:0000313" key="3">
    <source>
        <dbReference type="Proteomes" id="UP001268089"/>
    </source>
</evidence>
<dbReference type="EMBL" id="JAVDXO010000009">
    <property type="protein sequence ID" value="MDR7308140.1"/>
    <property type="molecule type" value="Genomic_DNA"/>
</dbReference>
<dbReference type="Proteomes" id="UP001268089">
    <property type="component" value="Unassembled WGS sequence"/>
</dbReference>
<comment type="caution">
    <text evidence="2">The sequence shown here is derived from an EMBL/GenBank/DDBJ whole genome shotgun (WGS) entry which is preliminary data.</text>
</comment>
<accession>A0ABU1ZTH6</accession>
<feature type="domain" description="DUF4136" evidence="1">
    <location>
        <begin position="43"/>
        <end position="177"/>
    </location>
</feature>
<sequence length="196" mass="21531">MPMLVALRRWGLTLVALLLVGCATSRMIDSDVQSFVGTTPVVSGASYRFERLPSQAANGVQNRIEAMTEQALANAGLHRSDTAPRYLVQVSVGVEGMQNPYARPPRFGLVLGTNGLWYERALLDMDPPWVRHRVHLLLRDTANGQVAYETSAVFESPWSDTLNLLPPMLEAALQNYPQPGAHKVVVELPAPGKDTR</sequence>
<gene>
    <name evidence="2" type="ORF">J2X15_003449</name>
</gene>
<evidence type="ECO:0000259" key="1">
    <source>
        <dbReference type="Pfam" id="PF13590"/>
    </source>
</evidence>